<feature type="signal peptide" evidence="3">
    <location>
        <begin position="1"/>
        <end position="17"/>
    </location>
</feature>
<dbReference type="PROSITE" id="PS00941">
    <property type="entry name" value="CARBOXYLESTERASE_B_2"/>
    <property type="match status" value="1"/>
</dbReference>
<dbReference type="Gene3D" id="3.40.50.1820">
    <property type="entry name" value="alpha/beta hydrolase"/>
    <property type="match status" value="1"/>
</dbReference>
<comment type="caution">
    <text evidence="5">The sequence shown here is derived from an EMBL/GenBank/DDBJ whole genome shotgun (WGS) entry which is preliminary data.</text>
</comment>
<proteinExistence type="inferred from homology"/>
<gene>
    <name evidence="5" type="ORF">HYFRA_00003346</name>
</gene>
<dbReference type="GO" id="GO:0016787">
    <property type="term" value="F:hydrolase activity"/>
    <property type="evidence" value="ECO:0007669"/>
    <property type="project" value="UniProtKB-KW"/>
</dbReference>
<dbReference type="PANTHER" id="PTHR11559">
    <property type="entry name" value="CARBOXYLESTERASE"/>
    <property type="match status" value="1"/>
</dbReference>
<dbReference type="InterPro" id="IPR050309">
    <property type="entry name" value="Type-B_Carboxylest/Lipase"/>
</dbReference>
<dbReference type="InterPro" id="IPR029058">
    <property type="entry name" value="AB_hydrolase_fold"/>
</dbReference>
<dbReference type="OrthoDB" id="408631at2759"/>
<protein>
    <recommendedName>
        <fullName evidence="3">Carboxylic ester hydrolase</fullName>
        <ecNumber evidence="3">3.1.1.-</ecNumber>
    </recommendedName>
</protein>
<comment type="similarity">
    <text evidence="1 3">Belongs to the type-B carboxylesterase/lipase family.</text>
</comment>
<organism evidence="5 6">
    <name type="scientific">Hymenoscyphus fraxineus</name>
    <dbReference type="NCBI Taxonomy" id="746836"/>
    <lineage>
        <taxon>Eukaryota</taxon>
        <taxon>Fungi</taxon>
        <taxon>Dikarya</taxon>
        <taxon>Ascomycota</taxon>
        <taxon>Pezizomycotina</taxon>
        <taxon>Leotiomycetes</taxon>
        <taxon>Helotiales</taxon>
        <taxon>Helotiaceae</taxon>
        <taxon>Hymenoscyphus</taxon>
    </lineage>
</organism>
<evidence type="ECO:0000313" key="6">
    <source>
        <dbReference type="Proteomes" id="UP000696280"/>
    </source>
</evidence>
<evidence type="ECO:0000259" key="4">
    <source>
        <dbReference type="Pfam" id="PF00135"/>
    </source>
</evidence>
<dbReference type="Proteomes" id="UP000696280">
    <property type="component" value="Unassembled WGS sequence"/>
</dbReference>
<evidence type="ECO:0000313" key="5">
    <source>
        <dbReference type="EMBL" id="CAG8953147.1"/>
    </source>
</evidence>
<evidence type="ECO:0000256" key="3">
    <source>
        <dbReference type="RuleBase" id="RU361235"/>
    </source>
</evidence>
<feature type="chain" id="PRO_5040543797" description="Carboxylic ester hydrolase" evidence="3">
    <location>
        <begin position="18"/>
        <end position="636"/>
    </location>
</feature>
<dbReference type="EMBL" id="CAJVRL010000049">
    <property type="protein sequence ID" value="CAG8953147.1"/>
    <property type="molecule type" value="Genomic_DNA"/>
</dbReference>
<dbReference type="EC" id="3.1.1.-" evidence="3"/>
<dbReference type="InterPro" id="IPR019826">
    <property type="entry name" value="Carboxylesterase_B_AS"/>
</dbReference>
<dbReference type="SUPFAM" id="SSF53474">
    <property type="entry name" value="alpha/beta-Hydrolases"/>
    <property type="match status" value="1"/>
</dbReference>
<keyword evidence="6" id="KW-1185">Reference proteome</keyword>
<evidence type="ECO:0000256" key="1">
    <source>
        <dbReference type="ARBA" id="ARBA00005964"/>
    </source>
</evidence>
<feature type="domain" description="Carboxylesterase type B" evidence="4">
    <location>
        <begin position="60"/>
        <end position="578"/>
    </location>
</feature>
<reference evidence="5" key="1">
    <citation type="submission" date="2021-07" db="EMBL/GenBank/DDBJ databases">
        <authorList>
            <person name="Durling M."/>
        </authorList>
    </citation>
    <scope>NUCLEOTIDE SEQUENCE</scope>
</reference>
<keyword evidence="3" id="KW-0732">Signal</keyword>
<sequence length="636" mass="68924">MKFSAFVNIFIFSLALASSSFNHHPFPAAPSKRQVELSNTSLLQVDLGYSVYEGILNPNDSLKVWKGIRFASPPTGELRWQAPRPPIENRSSVILADRVPNQCPQSLYNRGNPQGNLDFANAPGQSEDCLFLNVFAPPDAQNLPVLVWIHGGGYGEGNGDVDLGPIIATNNNTFIGVAFQYRLGAFGFLASDEVDRNGVVNAGIRDQTFALQWVQNYIHLFGGDPRRVTISGGSAGGGSVMLQAMAYGGELGTSLFQNNEDLPFENQGIAASPYLPMQHEYNSQVPSQLYYDFASAAGCLLGNAPGSLSNSQTTFQCLVSKDYPTLQNASSIIGGSGVFGTWAFLPVTDGKFIQKTPSAQLLEKKVNGLRILSGNNALEGPLFVVQNITTEDSLVTFVKTMFPRFSDSDVAKTLRYYPGSIDADSTTASKYGTLGDTSPTANEVSTIATKHQQRANNIYGEVTFVCPSYWLAEAYDPNNGHVAYKYQYSVPPALHGMDATAYVGPATRYQGPDLLKAFMTIWGNFITGNNPSISSSIAIGASAYGNISLFSTATHLNVTNWPPYTNASPLQLNINQTGGQEYTDVGINFMGEDKNVTAYEGPGLRNNFTLVNAFDWEDKRGVRCDFWRAMATLVPA</sequence>
<dbReference type="InterPro" id="IPR002018">
    <property type="entry name" value="CarbesteraseB"/>
</dbReference>
<evidence type="ECO:0000256" key="2">
    <source>
        <dbReference type="ARBA" id="ARBA00022801"/>
    </source>
</evidence>
<keyword evidence="2 3" id="KW-0378">Hydrolase</keyword>
<dbReference type="AlphaFoldDB" id="A0A9N9KWA3"/>
<dbReference type="InterPro" id="IPR019819">
    <property type="entry name" value="Carboxylesterase_B_CS"/>
</dbReference>
<accession>A0A9N9KWA3</accession>
<dbReference type="Pfam" id="PF00135">
    <property type="entry name" value="COesterase"/>
    <property type="match status" value="1"/>
</dbReference>
<name>A0A9N9KWA3_9HELO</name>
<dbReference type="PROSITE" id="PS00122">
    <property type="entry name" value="CARBOXYLESTERASE_B_1"/>
    <property type="match status" value="1"/>
</dbReference>